<evidence type="ECO:0000313" key="2">
    <source>
        <dbReference type="EMBL" id="MDV0444070.1"/>
    </source>
</evidence>
<dbReference type="InterPro" id="IPR039793">
    <property type="entry name" value="UROS/Hem4"/>
</dbReference>
<dbReference type="GO" id="GO:0004852">
    <property type="term" value="F:uroporphyrinogen-III synthase activity"/>
    <property type="evidence" value="ECO:0007669"/>
    <property type="project" value="InterPro"/>
</dbReference>
<proteinExistence type="predicted"/>
<dbReference type="PANTHER" id="PTHR40082">
    <property type="entry name" value="BLR5956 PROTEIN"/>
    <property type="match status" value="1"/>
</dbReference>
<sequence length="231" mass="24758">MLLAITRLAEKGSADAALCKKYGHECRIVSPLRAEIRSSTIQTFVLAAADGEFDAIFFTSALPAQKIAPLLNPTITKKSRVIAIGPQTAKVLHDAGLAAETLPTFYSRDFVPYLGEWINGKRIGIPRADVPNPGLINAIEDAGGMAFEYRCYGLEPTNELLNFDEVDAVLFTSANSYKMALLPSMQNILPIAIGDITADAMQAGGLEPKVVGDGSLEGTLNALNIYLESVQ</sequence>
<keyword evidence="3" id="KW-1185">Reference proteome</keyword>
<dbReference type="AlphaFoldDB" id="A0AAE4MFP9"/>
<dbReference type="PANTHER" id="PTHR40082:SF1">
    <property type="entry name" value="BLR5956 PROTEIN"/>
    <property type="match status" value="1"/>
</dbReference>
<organism evidence="2 3">
    <name type="scientific">Methanorbis rubei</name>
    <dbReference type="NCBI Taxonomy" id="3028300"/>
    <lineage>
        <taxon>Archaea</taxon>
        <taxon>Methanobacteriati</taxon>
        <taxon>Methanobacteriota</taxon>
        <taxon>Stenosarchaea group</taxon>
        <taxon>Methanomicrobia</taxon>
        <taxon>Methanomicrobiales</taxon>
        <taxon>Methanocorpusculaceae</taxon>
        <taxon>Methanorbis</taxon>
    </lineage>
</organism>
<dbReference type="CDD" id="cd06578">
    <property type="entry name" value="HemD"/>
    <property type="match status" value="1"/>
</dbReference>
<dbReference type="RefSeq" id="WP_338096574.1">
    <property type="nucleotide sequence ID" value="NZ_JAWDKB010000005.1"/>
</dbReference>
<feature type="domain" description="Tetrapyrrole biosynthesis uroporphyrinogen III synthase" evidence="1">
    <location>
        <begin position="16"/>
        <end position="211"/>
    </location>
</feature>
<evidence type="ECO:0000259" key="1">
    <source>
        <dbReference type="Pfam" id="PF02602"/>
    </source>
</evidence>
<dbReference type="GO" id="GO:0006780">
    <property type="term" value="P:uroporphyrinogen III biosynthetic process"/>
    <property type="evidence" value="ECO:0007669"/>
    <property type="project" value="InterPro"/>
</dbReference>
<protein>
    <recommendedName>
        <fullName evidence="1">Tetrapyrrole biosynthesis uroporphyrinogen III synthase domain-containing protein</fullName>
    </recommendedName>
</protein>
<dbReference type="InterPro" id="IPR003754">
    <property type="entry name" value="4pyrrol_synth_uPrphyn_synth"/>
</dbReference>
<dbReference type="Gene3D" id="3.40.50.10090">
    <property type="match status" value="2"/>
</dbReference>
<accession>A0AAE4MFP9</accession>
<dbReference type="Proteomes" id="UP001283212">
    <property type="component" value="Unassembled WGS sequence"/>
</dbReference>
<name>A0AAE4MFP9_9EURY</name>
<comment type="caution">
    <text evidence="2">The sequence shown here is derived from an EMBL/GenBank/DDBJ whole genome shotgun (WGS) entry which is preliminary data.</text>
</comment>
<dbReference type="Pfam" id="PF02602">
    <property type="entry name" value="HEM4"/>
    <property type="match status" value="1"/>
</dbReference>
<reference evidence="2 3" key="1">
    <citation type="submission" date="2023-06" db="EMBL/GenBank/DDBJ databases">
        <title>Genome sequence of Methancorpusculaceae sp. Cs1.</title>
        <authorList>
            <person name="Protasov E."/>
            <person name="Platt K."/>
            <person name="Poehlein A."/>
            <person name="Daniel R."/>
            <person name="Brune A."/>
        </authorList>
    </citation>
    <scope>NUCLEOTIDE SEQUENCE [LARGE SCALE GENOMIC DNA]</scope>
    <source>
        <strain evidence="2 3">Cs1</strain>
    </source>
</reference>
<dbReference type="SUPFAM" id="SSF69618">
    <property type="entry name" value="HemD-like"/>
    <property type="match status" value="1"/>
</dbReference>
<dbReference type="EMBL" id="JAWDKB010000005">
    <property type="protein sequence ID" value="MDV0444070.1"/>
    <property type="molecule type" value="Genomic_DNA"/>
</dbReference>
<evidence type="ECO:0000313" key="3">
    <source>
        <dbReference type="Proteomes" id="UP001283212"/>
    </source>
</evidence>
<dbReference type="InterPro" id="IPR036108">
    <property type="entry name" value="4pyrrol_syn_uPrphyn_synt_sf"/>
</dbReference>
<gene>
    <name evidence="2" type="ORF">McpCs1_14630</name>
</gene>